<keyword evidence="1" id="KW-0812">Transmembrane</keyword>
<gene>
    <name evidence="2" type="ORF">TCE0_034r10909</name>
</gene>
<evidence type="ECO:0000313" key="2">
    <source>
        <dbReference type="EMBL" id="GAM39395.1"/>
    </source>
</evidence>
<accession>A0A6V8HGH1</accession>
<protein>
    <submittedName>
        <fullName evidence="2">Uncharacterized protein</fullName>
    </submittedName>
</protein>
<keyword evidence="1" id="KW-1133">Transmembrane helix</keyword>
<dbReference type="Proteomes" id="UP000053095">
    <property type="component" value="Unassembled WGS sequence"/>
</dbReference>
<keyword evidence="3" id="KW-1185">Reference proteome</keyword>
<organism evidence="2 3">
    <name type="scientific">Talaromyces pinophilus</name>
    <name type="common">Penicillium pinophilum</name>
    <dbReference type="NCBI Taxonomy" id="128442"/>
    <lineage>
        <taxon>Eukaryota</taxon>
        <taxon>Fungi</taxon>
        <taxon>Dikarya</taxon>
        <taxon>Ascomycota</taxon>
        <taxon>Pezizomycotina</taxon>
        <taxon>Eurotiomycetes</taxon>
        <taxon>Eurotiomycetidae</taxon>
        <taxon>Eurotiales</taxon>
        <taxon>Trichocomaceae</taxon>
        <taxon>Talaromyces</taxon>
        <taxon>Talaromyces sect. Talaromyces</taxon>
    </lineage>
</organism>
<name>A0A6V8HGH1_TALPI</name>
<evidence type="ECO:0000256" key="1">
    <source>
        <dbReference type="SAM" id="Phobius"/>
    </source>
</evidence>
<reference evidence="3" key="1">
    <citation type="journal article" date="2015" name="Genome Announc.">
        <title>Draft genome sequence of Talaromyces cellulolyticus strain Y-94, a source of lignocellulosic biomass-degrading enzymes.</title>
        <authorList>
            <person name="Fujii T."/>
            <person name="Koike H."/>
            <person name="Sawayama S."/>
            <person name="Yano S."/>
            <person name="Inoue H."/>
        </authorList>
    </citation>
    <scope>NUCLEOTIDE SEQUENCE [LARGE SCALE GENOMIC DNA]</scope>
    <source>
        <strain evidence="3">Y-94</strain>
    </source>
</reference>
<comment type="caution">
    <text evidence="2">The sequence shown here is derived from an EMBL/GenBank/DDBJ whole genome shotgun (WGS) entry which is preliminary data.</text>
</comment>
<feature type="transmembrane region" description="Helical" evidence="1">
    <location>
        <begin position="87"/>
        <end position="116"/>
    </location>
</feature>
<proteinExistence type="predicted"/>
<evidence type="ECO:0000313" key="3">
    <source>
        <dbReference type="Proteomes" id="UP000053095"/>
    </source>
</evidence>
<keyword evidence="1" id="KW-0472">Membrane</keyword>
<dbReference type="AlphaFoldDB" id="A0A6V8HGH1"/>
<dbReference type="EMBL" id="DF933830">
    <property type="protein sequence ID" value="GAM39395.1"/>
    <property type="molecule type" value="Genomic_DNA"/>
</dbReference>
<sequence length="167" mass="19327">MKEVRVELFERDWYRRIIRGLGRIFFRDPGPTTTPSIVCEKCHHRQSPQTTNNAVLASLVNLNAYLLAICNDLEEQYWTIRSQGVNVVATLLIIGTVLGFIGAGCLTILFFLPYILGIWDLWWCFWGTLERIVNSFDEREDYVHVQVQNEGEEETDGHLGEIKEHID</sequence>